<dbReference type="Pfam" id="PF08245">
    <property type="entry name" value="Mur_ligase_M"/>
    <property type="match status" value="1"/>
</dbReference>
<dbReference type="InterPro" id="IPR050061">
    <property type="entry name" value="MurCDEF_pg_biosynth"/>
</dbReference>
<gene>
    <name evidence="3" type="ORF">GQ41_0051</name>
</gene>
<organism evidence="3 4">
    <name type="scientific">Arenibacter algicola</name>
    <dbReference type="NCBI Taxonomy" id="616991"/>
    <lineage>
        <taxon>Bacteria</taxon>
        <taxon>Pseudomonadati</taxon>
        <taxon>Bacteroidota</taxon>
        <taxon>Flavobacteriia</taxon>
        <taxon>Flavobacteriales</taxon>
        <taxon>Flavobacteriaceae</taxon>
        <taxon>Arenibacter</taxon>
    </lineage>
</organism>
<dbReference type="PANTHER" id="PTHR43445:SF5">
    <property type="entry name" value="UDP-N-ACETYLMURAMATE--L-ALANYL-GAMMA-D-GLUTAMYL-MESO-2,6-DIAMINOHEPTANDIOATE LIGASE"/>
    <property type="match status" value="1"/>
</dbReference>
<dbReference type="InterPro" id="IPR013221">
    <property type="entry name" value="Mur_ligase_cen"/>
</dbReference>
<dbReference type="GO" id="GO:0016874">
    <property type="term" value="F:ligase activity"/>
    <property type="evidence" value="ECO:0007669"/>
    <property type="project" value="UniProtKB-KW"/>
</dbReference>
<feature type="domain" description="Mur ligase N-terminal catalytic" evidence="1">
    <location>
        <begin position="2"/>
        <end position="102"/>
    </location>
</feature>
<dbReference type="Proteomes" id="UP000315363">
    <property type="component" value="Unassembled WGS sequence"/>
</dbReference>
<evidence type="ECO:0000313" key="4">
    <source>
        <dbReference type="Proteomes" id="UP000315363"/>
    </source>
</evidence>
<dbReference type="InterPro" id="IPR036615">
    <property type="entry name" value="Mur_ligase_C_dom_sf"/>
</dbReference>
<proteinExistence type="predicted"/>
<accession>A0ABY3A6H3</accession>
<evidence type="ECO:0000259" key="1">
    <source>
        <dbReference type="Pfam" id="PF01225"/>
    </source>
</evidence>
<dbReference type="Gene3D" id="3.40.1190.10">
    <property type="entry name" value="Mur-like, catalytic domain"/>
    <property type="match status" value="1"/>
</dbReference>
<dbReference type="InterPro" id="IPR000713">
    <property type="entry name" value="Mur_ligase_N"/>
</dbReference>
<dbReference type="PANTHER" id="PTHR43445">
    <property type="entry name" value="UDP-N-ACETYLMURAMATE--L-ALANINE LIGASE-RELATED"/>
    <property type="match status" value="1"/>
</dbReference>
<dbReference type="InterPro" id="IPR036565">
    <property type="entry name" value="Mur-like_cat_sf"/>
</dbReference>
<dbReference type="Gene3D" id="3.90.190.20">
    <property type="entry name" value="Mur ligase, C-terminal domain"/>
    <property type="match status" value="1"/>
</dbReference>
<reference evidence="3 4" key="1">
    <citation type="submission" date="2019-06" db="EMBL/GenBank/DDBJ databases">
        <title>A large-scale integrated study on North Sea by COGITO (Coastal Microbe Genomic &amp; Taxonomic Observatory).</title>
        <authorList>
            <person name="Teeling H."/>
        </authorList>
    </citation>
    <scope>NUCLEOTIDE SEQUENCE [LARGE SCALE GENOMIC DNA]</scope>
    <source>
        <strain evidence="3 4">MAR_2009_79</strain>
    </source>
</reference>
<keyword evidence="3" id="KW-0436">Ligase</keyword>
<evidence type="ECO:0000313" key="3">
    <source>
        <dbReference type="EMBL" id="TQO35503.1"/>
    </source>
</evidence>
<name>A0ABY3A6H3_9FLAO</name>
<dbReference type="RefSeq" id="WP_031445179.1">
    <property type="nucleotide sequence ID" value="NZ_JPOO01000003.1"/>
</dbReference>
<dbReference type="SUPFAM" id="SSF53244">
    <property type="entry name" value="MurD-like peptide ligases, peptide-binding domain"/>
    <property type="match status" value="1"/>
</dbReference>
<dbReference type="SUPFAM" id="SSF53623">
    <property type="entry name" value="MurD-like peptide ligases, catalytic domain"/>
    <property type="match status" value="1"/>
</dbReference>
<comment type="caution">
    <text evidence="3">The sequence shown here is derived from an EMBL/GenBank/DDBJ whole genome shotgun (WGS) entry which is preliminary data.</text>
</comment>
<dbReference type="Pfam" id="PF01225">
    <property type="entry name" value="Mur_ligase"/>
    <property type="match status" value="1"/>
</dbReference>
<evidence type="ECO:0000259" key="2">
    <source>
        <dbReference type="Pfam" id="PF08245"/>
    </source>
</evidence>
<feature type="domain" description="Mur ligase central" evidence="2">
    <location>
        <begin position="108"/>
        <end position="280"/>
    </location>
</feature>
<protein>
    <submittedName>
        <fullName evidence="3">UDP-N-acetylmuramate: L-alanyl-gamma-D-glutamyl-meso-diaminopimelate ligase</fullName>
    </submittedName>
</protein>
<sequence length="453" mass="51000">MHIHFIAIGGSAMHNLALALHHKGYTVSGSDDVIFEPSKTRLAAKGLLPEQFGWFPEKLNSNLDAVILGMHAKADNPELLKAQELGLKIFSYPEFLYEQSKNKTRVVIGGSHGKTTITSMILHVLNYHDKAVDFMVGAQLEGFDRMVHLTEENDFIVLEGDEYLSSPIDRRPKFHLYQPNIALLSGIAWDHINVFPTYDNYVEQFRIFVDSIVKGGSITYNEEDPEVDMVVKASENAIRKLPYNTPEYTVENGQTILETPEGPMPIEVFGRHNLSNLAGAKWICQNMGVDEDDFYEAIASFKGASKRLEKIAEGRICVAYKDFAHSPSKVMATTNAVKEQYPDRKLIACLELHTYSSFNPEFLKEYKGALEAADVAAVFYLPESVRIKKLKEVTPEQISEAFVRDDLKIFTDSEDFKNFVFGQKYDNSVLLLMSSGNYGGLDLEEVKALVKKF</sequence>
<dbReference type="SUPFAM" id="SSF51984">
    <property type="entry name" value="MurCD N-terminal domain"/>
    <property type="match status" value="1"/>
</dbReference>
<dbReference type="Gene3D" id="3.40.50.720">
    <property type="entry name" value="NAD(P)-binding Rossmann-like Domain"/>
    <property type="match status" value="1"/>
</dbReference>
<keyword evidence="4" id="KW-1185">Reference proteome</keyword>
<dbReference type="EMBL" id="VHIF01000001">
    <property type="protein sequence ID" value="TQO35503.1"/>
    <property type="molecule type" value="Genomic_DNA"/>
</dbReference>